<dbReference type="CDD" id="cd06257">
    <property type="entry name" value="DnaJ"/>
    <property type="match status" value="1"/>
</dbReference>
<dbReference type="RefSeq" id="XP_022839551.1">
    <property type="nucleotide sequence ID" value="XM_022983272.1"/>
</dbReference>
<dbReference type="Proteomes" id="UP000009170">
    <property type="component" value="Unassembled WGS sequence"/>
</dbReference>
<evidence type="ECO:0000259" key="2">
    <source>
        <dbReference type="PROSITE" id="PS50076"/>
    </source>
</evidence>
<dbReference type="PANTHER" id="PTHR43948:SF14">
    <property type="entry name" value="PROTEIN DNAJ, PUTATIVE-RELATED"/>
    <property type="match status" value="1"/>
</dbReference>
<dbReference type="GO" id="GO:0051087">
    <property type="term" value="F:protein-folding chaperone binding"/>
    <property type="evidence" value="ECO:0007669"/>
    <property type="project" value="TreeGrafter"/>
</dbReference>
<reference evidence="3 4" key="2">
    <citation type="journal article" date="2014" name="BMC Genomics">
        <title>An improved genome of the model marine alga Ostreococcus tauri unfolds by assessing Illumina de novo assemblies.</title>
        <authorList>
            <person name="Blanc-Mathieu R."/>
            <person name="Verhelst B."/>
            <person name="Derelle E."/>
            <person name="Rombauts S."/>
            <person name="Bouget F.Y."/>
            <person name="Carre I."/>
            <person name="Chateau A."/>
            <person name="Eyre-Walker A."/>
            <person name="Grimsley N."/>
            <person name="Moreau H."/>
            <person name="Piegu B."/>
            <person name="Rivals E."/>
            <person name="Schackwitz W."/>
            <person name="Van de Peer Y."/>
            <person name="Piganeau G."/>
        </authorList>
    </citation>
    <scope>NUCLEOTIDE SEQUENCE [LARGE SCALE GENOMIC DNA]</scope>
    <source>
        <strain evidence="4">OTTH 0595 / CCAP 157/2 / RCC745</strain>
    </source>
</reference>
<dbReference type="PRINTS" id="PR00625">
    <property type="entry name" value="JDOMAIN"/>
</dbReference>
<sequence>MRGGPDRSNECPYAVLGVEPSASNSEIRRAYRRLAIAYHPDKNPRGREEFERISRAYEVIGDEDRRRAHDRGRRFDVDDDDASRDRHGDGGGGFRFDSDPFFAHHRFRDPFEIFREVFGDDFGDGRTGGIDPFREAGGVFGRRRSMFEDPFENDSFFGGRSAMSFGGSFGGMMGPTSSSQWSRSTTTTMTRGADGVTKTVSRTVRTMPDGSVVQSENITYGDNSSRHGPSIGGREGNARLLERGDRWR</sequence>
<dbReference type="InterPro" id="IPR036869">
    <property type="entry name" value="J_dom_sf"/>
</dbReference>
<dbReference type="STRING" id="70448.A0A090M3Y1"/>
<dbReference type="SMART" id="SM00271">
    <property type="entry name" value="DnaJ"/>
    <property type="match status" value="1"/>
</dbReference>
<feature type="compositionally biased region" description="Polar residues" evidence="1">
    <location>
        <begin position="212"/>
        <end position="227"/>
    </location>
</feature>
<dbReference type="GeneID" id="9831872"/>
<dbReference type="InParanoid" id="A0A090M3Y1"/>
<accession>A0A090M3Y1</accession>
<evidence type="ECO:0000256" key="1">
    <source>
        <dbReference type="SAM" id="MobiDB-lite"/>
    </source>
</evidence>
<feature type="compositionally biased region" description="Basic and acidic residues" evidence="1">
    <location>
        <begin position="236"/>
        <end position="248"/>
    </location>
</feature>
<dbReference type="GO" id="GO:0044183">
    <property type="term" value="F:protein folding chaperone"/>
    <property type="evidence" value="ECO:0007669"/>
    <property type="project" value="TreeGrafter"/>
</dbReference>
<dbReference type="PROSITE" id="PS50076">
    <property type="entry name" value="DNAJ_2"/>
    <property type="match status" value="1"/>
</dbReference>
<comment type="caution">
    <text evidence="3">The sequence shown here is derived from an EMBL/GenBank/DDBJ whole genome shotgun (WGS) entry which is preliminary data.</text>
</comment>
<gene>
    <name evidence="3" type="ORF">OT_ostta09g00470</name>
</gene>
<feature type="domain" description="J" evidence="2">
    <location>
        <begin position="11"/>
        <end position="73"/>
    </location>
</feature>
<feature type="compositionally biased region" description="Low complexity" evidence="1">
    <location>
        <begin position="174"/>
        <end position="190"/>
    </location>
</feature>
<organism evidence="3 4">
    <name type="scientific">Ostreococcus tauri</name>
    <name type="common">Marine green alga</name>
    <dbReference type="NCBI Taxonomy" id="70448"/>
    <lineage>
        <taxon>Eukaryota</taxon>
        <taxon>Viridiplantae</taxon>
        <taxon>Chlorophyta</taxon>
        <taxon>Mamiellophyceae</taxon>
        <taxon>Mamiellales</taxon>
        <taxon>Bathycoccaceae</taxon>
        <taxon>Ostreococcus</taxon>
    </lineage>
</organism>
<evidence type="ECO:0000313" key="4">
    <source>
        <dbReference type="Proteomes" id="UP000009170"/>
    </source>
</evidence>
<protein>
    <submittedName>
        <fullName evidence="3">DnaJ domain</fullName>
    </submittedName>
</protein>
<dbReference type="AlphaFoldDB" id="A0A090M3Y1"/>
<dbReference type="GO" id="GO:0005737">
    <property type="term" value="C:cytoplasm"/>
    <property type="evidence" value="ECO:0007669"/>
    <property type="project" value="TreeGrafter"/>
</dbReference>
<dbReference type="SUPFAM" id="SSF46565">
    <property type="entry name" value="Chaperone J-domain"/>
    <property type="match status" value="1"/>
</dbReference>
<dbReference type="InterPro" id="IPR001623">
    <property type="entry name" value="DnaJ_domain"/>
</dbReference>
<dbReference type="GO" id="GO:0051082">
    <property type="term" value="F:unfolded protein binding"/>
    <property type="evidence" value="ECO:0007669"/>
    <property type="project" value="TreeGrafter"/>
</dbReference>
<dbReference type="PANTHER" id="PTHR43948">
    <property type="entry name" value="DNAJ HOMOLOG SUBFAMILY B"/>
    <property type="match status" value="1"/>
</dbReference>
<reference evidence="4" key="1">
    <citation type="journal article" date="2006" name="Proc. Natl. Acad. Sci. U.S.A.">
        <title>Genome analysis of the smallest free-living eukaryote Ostreococcus tauri unveils many unique features.</title>
        <authorList>
            <person name="Derelle E."/>
            <person name="Ferraz C."/>
            <person name="Rombauts S."/>
            <person name="Rouze P."/>
            <person name="Worden A.Z."/>
            <person name="Robbens S."/>
            <person name="Partensky F."/>
            <person name="Degroeve S."/>
            <person name="Echeynie S."/>
            <person name="Cooke R."/>
            <person name="Saeys Y."/>
            <person name="Wuyts J."/>
            <person name="Jabbari K."/>
            <person name="Bowler C."/>
            <person name="Panaud O."/>
            <person name="Piegu B."/>
            <person name="Ball S.G."/>
            <person name="Ral J.-P."/>
            <person name="Bouget F.-Y."/>
            <person name="Piganeau G."/>
            <person name="De Baets B."/>
            <person name="Picard A."/>
            <person name="Delseny M."/>
            <person name="Demaille J."/>
            <person name="Van de Peer Y."/>
            <person name="Moreau H."/>
        </authorList>
    </citation>
    <scope>NUCLEOTIDE SEQUENCE [LARGE SCALE GENOMIC DNA]</scope>
    <source>
        <strain evidence="4">OTTH 0595 / CCAP 157/2 / RCC745</strain>
    </source>
</reference>
<feature type="region of interest" description="Disordered" evidence="1">
    <location>
        <begin position="61"/>
        <end position="92"/>
    </location>
</feature>
<dbReference type="Pfam" id="PF00226">
    <property type="entry name" value="DnaJ"/>
    <property type="match status" value="1"/>
</dbReference>
<evidence type="ECO:0000313" key="3">
    <source>
        <dbReference type="EMBL" id="CEF98930.1"/>
    </source>
</evidence>
<dbReference type="GO" id="GO:0005634">
    <property type="term" value="C:nucleus"/>
    <property type="evidence" value="ECO:0007669"/>
    <property type="project" value="TreeGrafter"/>
</dbReference>
<dbReference type="OrthoDB" id="10250354at2759"/>
<dbReference type="Gene3D" id="1.10.287.110">
    <property type="entry name" value="DnaJ domain"/>
    <property type="match status" value="1"/>
</dbReference>
<feature type="region of interest" description="Disordered" evidence="1">
    <location>
        <begin position="174"/>
        <end position="248"/>
    </location>
</feature>
<name>A0A090M3Y1_OSTTA</name>
<dbReference type="EMBL" id="CAID01000009">
    <property type="protein sequence ID" value="CEF98930.1"/>
    <property type="molecule type" value="Genomic_DNA"/>
</dbReference>
<dbReference type="KEGG" id="ota:OT_ostta09g00470"/>
<proteinExistence type="predicted"/>
<keyword evidence="4" id="KW-1185">Reference proteome</keyword>